<evidence type="ECO:0000313" key="3">
    <source>
        <dbReference type="EMBL" id="EEP61244.1"/>
    </source>
</evidence>
<dbReference type="CDD" id="cd07382">
    <property type="entry name" value="MPP_DR1281"/>
    <property type="match status" value="1"/>
</dbReference>
<evidence type="ECO:0000256" key="2">
    <source>
        <dbReference type="PIRSR" id="PIRSR004789-51"/>
    </source>
</evidence>
<dbReference type="PANTHER" id="PTHR36303:SF1">
    <property type="entry name" value="2',3'-CYCLIC-NUCLEOTIDE 2'-PHOSPHODIESTERASE"/>
    <property type="match status" value="1"/>
</dbReference>
<feature type="binding site" evidence="2">
    <location>
        <position position="177"/>
    </location>
    <ligand>
        <name>Fe cation</name>
        <dbReference type="ChEBI" id="CHEBI:24875"/>
        <label>1</label>
    </ligand>
</feature>
<dbReference type="InterPro" id="IPR005235">
    <property type="entry name" value="YmdB-like"/>
</dbReference>
<feature type="binding site" evidence="2">
    <location>
        <position position="150"/>
    </location>
    <ligand>
        <name>Fe cation</name>
        <dbReference type="ChEBI" id="CHEBI:24875"/>
        <label>2</label>
    </ligand>
</feature>
<dbReference type="Pfam" id="PF13277">
    <property type="entry name" value="YmdB"/>
    <property type="match status" value="1"/>
</dbReference>
<dbReference type="OrthoDB" id="9801109at2"/>
<dbReference type="NCBIfam" id="TIGR00282">
    <property type="entry name" value="TIGR00282 family metallophosphoesterase"/>
    <property type="match status" value="1"/>
</dbReference>
<organism evidence="3 4">
    <name type="scientific">Sulfurihydrogenibium yellowstonense SS-5</name>
    <dbReference type="NCBI Taxonomy" id="432331"/>
    <lineage>
        <taxon>Bacteria</taxon>
        <taxon>Pseudomonadati</taxon>
        <taxon>Aquificota</taxon>
        <taxon>Aquificia</taxon>
        <taxon>Aquificales</taxon>
        <taxon>Hydrogenothermaceae</taxon>
        <taxon>Sulfurihydrogenibium</taxon>
    </lineage>
</organism>
<proteinExistence type="predicted"/>
<evidence type="ECO:0000313" key="4">
    <source>
        <dbReference type="Proteomes" id="UP000005540"/>
    </source>
</evidence>
<dbReference type="AlphaFoldDB" id="C4FI57"/>
<dbReference type="RefSeq" id="WP_007545655.1">
    <property type="nucleotide sequence ID" value="NZ_ABZS01000014.1"/>
</dbReference>
<keyword evidence="4" id="KW-1185">Reference proteome</keyword>
<protein>
    <recommendedName>
        <fullName evidence="5">Metallophosphoesterase</fullName>
    </recommendedName>
</protein>
<evidence type="ECO:0000256" key="1">
    <source>
        <dbReference type="PIRSR" id="PIRSR004789-50"/>
    </source>
</evidence>
<dbReference type="Proteomes" id="UP000005540">
    <property type="component" value="Unassembled WGS sequence"/>
</dbReference>
<feature type="binding site" evidence="2">
    <location>
        <position position="175"/>
    </location>
    <ligand>
        <name>Fe cation</name>
        <dbReference type="ChEBI" id="CHEBI:24875"/>
        <label>2</label>
    </ligand>
</feature>
<dbReference type="InterPro" id="IPR029052">
    <property type="entry name" value="Metallo-depent_PP-like"/>
</dbReference>
<feature type="binding site" evidence="2">
    <location>
        <position position="39"/>
    </location>
    <ligand>
        <name>Fe cation</name>
        <dbReference type="ChEBI" id="CHEBI:24875"/>
        <label>1</label>
    </ligand>
</feature>
<feature type="binding site" evidence="2">
    <location>
        <position position="39"/>
    </location>
    <ligand>
        <name>Fe cation</name>
        <dbReference type="ChEBI" id="CHEBI:24875"/>
        <label>2</label>
    </ligand>
</feature>
<name>C4FI57_9AQUI</name>
<feature type="active site" description="Proton donor" evidence="1">
    <location>
        <position position="68"/>
    </location>
</feature>
<gene>
    <name evidence="3" type="ORF">SULYE_0241</name>
</gene>
<evidence type="ECO:0008006" key="5">
    <source>
        <dbReference type="Google" id="ProtNLM"/>
    </source>
</evidence>
<feature type="binding site" evidence="2">
    <location>
        <position position="8"/>
    </location>
    <ligand>
        <name>Fe cation</name>
        <dbReference type="ChEBI" id="CHEBI:24875"/>
        <label>1</label>
    </ligand>
</feature>
<feature type="binding site" evidence="2">
    <location>
        <position position="67"/>
    </location>
    <ligand>
        <name>Fe cation</name>
        <dbReference type="ChEBI" id="CHEBI:24875"/>
        <label>2</label>
    </ligand>
</feature>
<dbReference type="EMBL" id="ABZS01000014">
    <property type="protein sequence ID" value="EEP61244.1"/>
    <property type="molecule type" value="Genomic_DNA"/>
</dbReference>
<accession>C4FI57</accession>
<dbReference type="GO" id="GO:0004113">
    <property type="term" value="F:2',3'-cyclic-nucleotide 3'-phosphodiesterase activity"/>
    <property type="evidence" value="ECO:0007669"/>
    <property type="project" value="TreeGrafter"/>
</dbReference>
<sequence length="253" mass="28332">MNVLLIGDVIGRTGRRAVKSVLPKLIEELNIDFVVLNGENLAHGNGITKSVFQEMIEVKVDVITSGNHTFDKKEVYEIIDDERLLRPANLPPSAPGKGFNVFEKNGYKVAIINLMGRAFMGMVLDCPFRKFDEIYEIIKGKVDYVIVDFHAEATSEKQAFGYYVDSRADIVFGTHTHVPTADERFLPGGTAFISDVGMTGALDSVIGVRKDEIIKKFISGIPQKYEPAEGQFIFNSLYVNLKDRNLKRIQIKE</sequence>
<reference evidence="3 4" key="1">
    <citation type="submission" date="2009-04" db="EMBL/GenBank/DDBJ databases">
        <authorList>
            <person name="Reysenbach A.-L."/>
            <person name="Heidelberg J.F."/>
            <person name="Nelson W.C."/>
        </authorList>
    </citation>
    <scope>NUCLEOTIDE SEQUENCE [LARGE SCALE GENOMIC DNA]</scope>
    <source>
        <strain evidence="3 4">SS-5</strain>
    </source>
</reference>
<dbReference type="Gene3D" id="3.60.21.10">
    <property type="match status" value="1"/>
</dbReference>
<dbReference type="GO" id="GO:0046872">
    <property type="term" value="F:metal ion binding"/>
    <property type="evidence" value="ECO:0007669"/>
    <property type="project" value="UniProtKB-KW"/>
</dbReference>
<feature type="binding site" evidence="2">
    <location>
        <position position="40"/>
    </location>
    <ligand>
        <name>Fe cation</name>
        <dbReference type="ChEBI" id="CHEBI:24875"/>
        <label>1</label>
    </ligand>
</feature>
<comment type="caution">
    <text evidence="3">The sequence shown here is derived from an EMBL/GenBank/DDBJ whole genome shotgun (WGS) entry which is preliminary data.</text>
</comment>
<dbReference type="SUPFAM" id="SSF56300">
    <property type="entry name" value="Metallo-dependent phosphatases"/>
    <property type="match status" value="1"/>
</dbReference>
<dbReference type="PANTHER" id="PTHR36303">
    <property type="entry name" value="2',3'-CYCLIC-NUCLEOTIDE 2'-PHOSPHODIESTERASE"/>
    <property type="match status" value="1"/>
</dbReference>
<dbReference type="PIRSF" id="PIRSF004789">
    <property type="entry name" value="DR1281"/>
    <property type="match status" value="1"/>
</dbReference>
<keyword evidence="2" id="KW-0479">Metal-binding</keyword>